<organism evidence="1 2">
    <name type="scientific">Persea americana</name>
    <name type="common">Avocado</name>
    <dbReference type="NCBI Taxonomy" id="3435"/>
    <lineage>
        <taxon>Eukaryota</taxon>
        <taxon>Viridiplantae</taxon>
        <taxon>Streptophyta</taxon>
        <taxon>Embryophyta</taxon>
        <taxon>Tracheophyta</taxon>
        <taxon>Spermatophyta</taxon>
        <taxon>Magnoliopsida</taxon>
        <taxon>Magnoliidae</taxon>
        <taxon>Laurales</taxon>
        <taxon>Lauraceae</taxon>
        <taxon>Persea</taxon>
    </lineage>
</organism>
<evidence type="ECO:0000313" key="2">
    <source>
        <dbReference type="Proteomes" id="UP001234297"/>
    </source>
</evidence>
<dbReference type="EMBL" id="CM056820">
    <property type="protein sequence ID" value="KAJ8616453.1"/>
    <property type="molecule type" value="Genomic_DNA"/>
</dbReference>
<comment type="caution">
    <text evidence="1">The sequence shown here is derived from an EMBL/GenBank/DDBJ whole genome shotgun (WGS) entry which is preliminary data.</text>
</comment>
<sequence>MVGCIAKRWREINGSNHWKNLLDPLDIDVRRNILHCGIMAQATYDAFNSEKVSKYTGSCRYSRKDLFEKVALVNANPFKYQVTKFLYATSQVPVPDSFLIKSLWKEPWSIESNWMGYVAVATDEGKEVLGRRDIVIAWRGTVQSLEWVDDLDSLLVSASEILGSSSSSGFGNEPMVHRGFLSMYTSNDPKSKFNKTSARDQVLSEVSRLVAKHTDEEISITITGHSLGAALATLNAADIAAHCLNKPKDLPSKSCPVTAIVFASPRVGEDNFKKALTSFQDLRLLRTTNFLDVVPKYPLSGYSDVGDELLIDTQKSNYLKSPGSISSWHNLEAYLHGVAGTQGSKGGFKLEVKRDIALVNKSLDGLKDEYLVPVSWWNEKNKGMVQSADGSWHLHDHEEDNAGKKLIDNLF</sequence>
<reference evidence="1 2" key="1">
    <citation type="journal article" date="2022" name="Hortic Res">
        <title>A haplotype resolved chromosomal level avocado genome allows analysis of novel avocado genes.</title>
        <authorList>
            <person name="Nath O."/>
            <person name="Fletcher S.J."/>
            <person name="Hayward A."/>
            <person name="Shaw L.M."/>
            <person name="Masouleh A.K."/>
            <person name="Furtado A."/>
            <person name="Henry R.J."/>
            <person name="Mitter N."/>
        </authorList>
    </citation>
    <scope>NUCLEOTIDE SEQUENCE [LARGE SCALE GENOMIC DNA]</scope>
    <source>
        <strain evidence="2">cv. Hass</strain>
    </source>
</reference>
<evidence type="ECO:0000313" key="1">
    <source>
        <dbReference type="EMBL" id="KAJ8616453.1"/>
    </source>
</evidence>
<name>A0ACC2K6B6_PERAE</name>
<keyword evidence="2" id="KW-1185">Reference proteome</keyword>
<dbReference type="Proteomes" id="UP001234297">
    <property type="component" value="Chromosome 12"/>
</dbReference>
<accession>A0ACC2K6B6</accession>
<gene>
    <name evidence="1" type="ORF">MRB53_035825</name>
</gene>
<proteinExistence type="predicted"/>
<protein>
    <submittedName>
        <fullName evidence="1">Uncharacterized protein</fullName>
    </submittedName>
</protein>